<dbReference type="GO" id="GO:0016020">
    <property type="term" value="C:membrane"/>
    <property type="evidence" value="ECO:0007669"/>
    <property type="project" value="UniProtKB-SubCell"/>
</dbReference>
<protein>
    <submittedName>
        <fullName evidence="9">Peptidase S54</fullName>
    </submittedName>
</protein>
<feature type="transmembrane region" description="Helical" evidence="7">
    <location>
        <begin position="204"/>
        <end position="222"/>
    </location>
</feature>
<comment type="subcellular location">
    <subcellularLocation>
        <location evidence="1">Membrane</location>
        <topology evidence="1">Multi-pass membrane protein</topology>
    </subcellularLocation>
</comment>
<evidence type="ECO:0000256" key="3">
    <source>
        <dbReference type="ARBA" id="ARBA00022519"/>
    </source>
</evidence>
<feature type="domain" description="Peptidase S54 rhomboid" evidence="8">
    <location>
        <begin position="69"/>
        <end position="222"/>
    </location>
</feature>
<organism evidence="9 10">
    <name type="scientific">Methylocucumis oryzae</name>
    <dbReference type="NCBI Taxonomy" id="1632867"/>
    <lineage>
        <taxon>Bacteria</taxon>
        <taxon>Pseudomonadati</taxon>
        <taxon>Pseudomonadota</taxon>
        <taxon>Gammaproteobacteria</taxon>
        <taxon>Methylococcales</taxon>
        <taxon>Methylococcaceae</taxon>
        <taxon>Methylocucumis</taxon>
    </lineage>
</organism>
<keyword evidence="3" id="KW-0997">Cell inner membrane</keyword>
<keyword evidence="2" id="KW-1003">Cell membrane</keyword>
<evidence type="ECO:0000256" key="6">
    <source>
        <dbReference type="ARBA" id="ARBA00023136"/>
    </source>
</evidence>
<feature type="transmembrane region" description="Helical" evidence="7">
    <location>
        <begin position="76"/>
        <end position="96"/>
    </location>
</feature>
<proteinExistence type="predicted"/>
<dbReference type="Gene3D" id="1.20.1540.10">
    <property type="entry name" value="Rhomboid-like"/>
    <property type="match status" value="1"/>
</dbReference>
<feature type="transmembrane region" description="Helical" evidence="7">
    <location>
        <begin position="132"/>
        <end position="151"/>
    </location>
</feature>
<evidence type="ECO:0000313" key="10">
    <source>
        <dbReference type="Proteomes" id="UP000033684"/>
    </source>
</evidence>
<dbReference type="SUPFAM" id="SSF144091">
    <property type="entry name" value="Rhomboid-like"/>
    <property type="match status" value="1"/>
</dbReference>
<reference evidence="10" key="1">
    <citation type="submission" date="2015-03" db="EMBL/GenBank/DDBJ databases">
        <title>Draft genome sequence of a novel methanotroph (Sn10-6) isolated from flooded ricefield rhizosphere in India.</title>
        <authorList>
            <person name="Pandit P.S."/>
            <person name="Pore S.D."/>
            <person name="Arora P."/>
            <person name="Kapse N.G."/>
            <person name="Dhakephalkar P.K."/>
            <person name="Rahalkar M.C."/>
        </authorList>
    </citation>
    <scope>NUCLEOTIDE SEQUENCE [LARGE SCALE GENOMIC DNA]</scope>
    <source>
        <strain evidence="10">Sn10-6</strain>
    </source>
</reference>
<evidence type="ECO:0000256" key="5">
    <source>
        <dbReference type="ARBA" id="ARBA00022989"/>
    </source>
</evidence>
<keyword evidence="10" id="KW-1185">Reference proteome</keyword>
<reference evidence="9 10" key="2">
    <citation type="journal article" date="2016" name="Microb. Ecol.">
        <title>Genome Characteristics of a Novel Type I Methanotroph (Sn10-6) Isolated from a Flooded Indian Rice Field.</title>
        <authorList>
            <person name="Rahalkar M.C."/>
            <person name="Pandit P.S."/>
            <person name="Dhakephalkar P.K."/>
            <person name="Pore S."/>
            <person name="Arora P."/>
            <person name="Kapse N."/>
        </authorList>
    </citation>
    <scope>NUCLEOTIDE SEQUENCE [LARGE SCALE GENOMIC DNA]</scope>
    <source>
        <strain evidence="9 10">Sn10-6</strain>
    </source>
</reference>
<dbReference type="PANTHER" id="PTHR43066">
    <property type="entry name" value="RHOMBOID-RELATED PROTEIN"/>
    <property type="match status" value="1"/>
</dbReference>
<dbReference type="Proteomes" id="UP000033684">
    <property type="component" value="Unassembled WGS sequence"/>
</dbReference>
<sequence length="229" mass="26372">MIPIRDTAPCYSTPYVSWSIIALCSIIFIVMTFLLPDAISYQIINQYGMVPLRYAHGWQSYNGLDFDGYFSFVSNLFLHASWWHLLMNMWFIWIFADNVEDRMGHWRFLAYYLTCGIAATLLQWYFDPLLTIPVVGASGAIAGVLAAYFFLYPLERVILWVPLFFLPIVVHVPAIAFLGVWVLLQLDNATSTVFLSNVQADVAWWAHLGGFIAGCLLYRLFLKENWQEN</sequence>
<comment type="caution">
    <text evidence="9">The sequence shown here is derived from an EMBL/GenBank/DDBJ whole genome shotgun (WGS) entry which is preliminary data.</text>
</comment>
<name>A0A0F3IFZ4_9GAMM</name>
<feature type="transmembrane region" description="Helical" evidence="7">
    <location>
        <begin position="15"/>
        <end position="35"/>
    </location>
</feature>
<feature type="transmembrane region" description="Helical" evidence="7">
    <location>
        <begin position="158"/>
        <end position="184"/>
    </location>
</feature>
<dbReference type="PANTHER" id="PTHR43066:SF26">
    <property type="entry name" value="RHOMBOID PROTEASE GLPG"/>
    <property type="match status" value="1"/>
</dbReference>
<evidence type="ECO:0000313" key="9">
    <source>
        <dbReference type="EMBL" id="KJV05597.1"/>
    </source>
</evidence>
<dbReference type="InterPro" id="IPR035952">
    <property type="entry name" value="Rhomboid-like_sf"/>
</dbReference>
<dbReference type="FunFam" id="1.20.1540.10:FF:000027">
    <property type="entry name" value="Rhomboid family intramembrane serine protease"/>
    <property type="match status" value="1"/>
</dbReference>
<dbReference type="PATRIC" id="fig|1632867.3.peg.2342"/>
<dbReference type="EMBL" id="LAJX01000203">
    <property type="protein sequence ID" value="KJV05597.1"/>
    <property type="molecule type" value="Genomic_DNA"/>
</dbReference>
<keyword evidence="5 7" id="KW-1133">Transmembrane helix</keyword>
<feature type="transmembrane region" description="Helical" evidence="7">
    <location>
        <begin position="108"/>
        <end position="126"/>
    </location>
</feature>
<keyword evidence="6 7" id="KW-0472">Membrane</keyword>
<evidence type="ECO:0000259" key="8">
    <source>
        <dbReference type="Pfam" id="PF01694"/>
    </source>
</evidence>
<evidence type="ECO:0000256" key="7">
    <source>
        <dbReference type="SAM" id="Phobius"/>
    </source>
</evidence>
<evidence type="ECO:0000256" key="2">
    <source>
        <dbReference type="ARBA" id="ARBA00022475"/>
    </source>
</evidence>
<keyword evidence="4 7" id="KW-0812">Transmembrane</keyword>
<evidence type="ECO:0000256" key="1">
    <source>
        <dbReference type="ARBA" id="ARBA00004141"/>
    </source>
</evidence>
<dbReference type="Pfam" id="PF01694">
    <property type="entry name" value="Rhomboid"/>
    <property type="match status" value="1"/>
</dbReference>
<accession>A0A0F3IFZ4</accession>
<dbReference type="AlphaFoldDB" id="A0A0F3IFZ4"/>
<dbReference type="RefSeq" id="WP_045780140.1">
    <property type="nucleotide sequence ID" value="NZ_LAJX01000203.1"/>
</dbReference>
<gene>
    <name evidence="9" type="ORF">VZ94_17050</name>
</gene>
<dbReference type="InterPro" id="IPR022764">
    <property type="entry name" value="Peptidase_S54_rhomboid_dom"/>
</dbReference>
<evidence type="ECO:0000256" key="4">
    <source>
        <dbReference type="ARBA" id="ARBA00022692"/>
    </source>
</evidence>
<dbReference type="GO" id="GO:0004252">
    <property type="term" value="F:serine-type endopeptidase activity"/>
    <property type="evidence" value="ECO:0007669"/>
    <property type="project" value="InterPro"/>
</dbReference>
<dbReference type="OrthoDB" id="9814037at2"/>